<proteinExistence type="predicted"/>
<sequence>MYLIPNANEVPETIIRTVDVSSFPSTSDARAVTLIAEAYASCPLDGEILTLIRPLTSIEKYSLSRNDCSKLYVTTPYLPISSSVAVTAPTTAPGLA</sequence>
<evidence type="ECO:0000313" key="1">
    <source>
        <dbReference type="EMBL" id="KAH3750874.1"/>
    </source>
</evidence>
<gene>
    <name evidence="1" type="ORF">DPMN_185410</name>
</gene>
<name>A0A9D4DNJ1_DREPO</name>
<dbReference type="Proteomes" id="UP000828390">
    <property type="component" value="Unassembled WGS sequence"/>
</dbReference>
<reference evidence="1" key="2">
    <citation type="submission" date="2020-11" db="EMBL/GenBank/DDBJ databases">
        <authorList>
            <person name="McCartney M.A."/>
            <person name="Auch B."/>
            <person name="Kono T."/>
            <person name="Mallez S."/>
            <person name="Becker A."/>
            <person name="Gohl D.M."/>
            <person name="Silverstein K.A.T."/>
            <person name="Koren S."/>
            <person name="Bechman K.B."/>
            <person name="Herman A."/>
            <person name="Abrahante J.E."/>
            <person name="Garbe J."/>
        </authorList>
    </citation>
    <scope>NUCLEOTIDE SEQUENCE</scope>
    <source>
        <strain evidence="1">Duluth1</strain>
        <tissue evidence="1">Whole animal</tissue>
    </source>
</reference>
<keyword evidence="2" id="KW-1185">Reference proteome</keyword>
<reference evidence="1" key="1">
    <citation type="journal article" date="2019" name="bioRxiv">
        <title>The Genome of the Zebra Mussel, Dreissena polymorpha: A Resource for Invasive Species Research.</title>
        <authorList>
            <person name="McCartney M.A."/>
            <person name="Auch B."/>
            <person name="Kono T."/>
            <person name="Mallez S."/>
            <person name="Zhang Y."/>
            <person name="Obille A."/>
            <person name="Becker A."/>
            <person name="Abrahante J.E."/>
            <person name="Garbe J."/>
            <person name="Badalamenti J.P."/>
            <person name="Herman A."/>
            <person name="Mangelson H."/>
            <person name="Liachko I."/>
            <person name="Sullivan S."/>
            <person name="Sone E.D."/>
            <person name="Koren S."/>
            <person name="Silverstein K.A.T."/>
            <person name="Beckman K.B."/>
            <person name="Gohl D.M."/>
        </authorList>
    </citation>
    <scope>NUCLEOTIDE SEQUENCE</scope>
    <source>
        <strain evidence="1">Duluth1</strain>
        <tissue evidence="1">Whole animal</tissue>
    </source>
</reference>
<dbReference type="AlphaFoldDB" id="A0A9D4DNJ1"/>
<protein>
    <submittedName>
        <fullName evidence="1">Uncharacterized protein</fullName>
    </submittedName>
</protein>
<dbReference type="EMBL" id="JAIWYP010000010">
    <property type="protein sequence ID" value="KAH3750874.1"/>
    <property type="molecule type" value="Genomic_DNA"/>
</dbReference>
<organism evidence="1 2">
    <name type="scientific">Dreissena polymorpha</name>
    <name type="common">Zebra mussel</name>
    <name type="synonym">Mytilus polymorpha</name>
    <dbReference type="NCBI Taxonomy" id="45954"/>
    <lineage>
        <taxon>Eukaryota</taxon>
        <taxon>Metazoa</taxon>
        <taxon>Spiralia</taxon>
        <taxon>Lophotrochozoa</taxon>
        <taxon>Mollusca</taxon>
        <taxon>Bivalvia</taxon>
        <taxon>Autobranchia</taxon>
        <taxon>Heteroconchia</taxon>
        <taxon>Euheterodonta</taxon>
        <taxon>Imparidentia</taxon>
        <taxon>Neoheterodontei</taxon>
        <taxon>Myida</taxon>
        <taxon>Dreissenoidea</taxon>
        <taxon>Dreissenidae</taxon>
        <taxon>Dreissena</taxon>
    </lineage>
</organism>
<accession>A0A9D4DNJ1</accession>
<comment type="caution">
    <text evidence="1">The sequence shown here is derived from an EMBL/GenBank/DDBJ whole genome shotgun (WGS) entry which is preliminary data.</text>
</comment>
<evidence type="ECO:0000313" key="2">
    <source>
        <dbReference type="Proteomes" id="UP000828390"/>
    </source>
</evidence>